<protein>
    <submittedName>
        <fullName evidence="1">Uncharacterized protein</fullName>
    </submittedName>
</protein>
<evidence type="ECO:0000313" key="2">
    <source>
        <dbReference type="Proteomes" id="UP000298663"/>
    </source>
</evidence>
<dbReference type="AlphaFoldDB" id="A0A4V6A4T3"/>
<proteinExistence type="predicted"/>
<dbReference type="EMBL" id="AZBU02000003">
    <property type="protein sequence ID" value="TKR88205.1"/>
    <property type="molecule type" value="Genomic_DNA"/>
</dbReference>
<dbReference type="Proteomes" id="UP000298663">
    <property type="component" value="Unassembled WGS sequence"/>
</dbReference>
<name>A0A4V6A4T3_STECR</name>
<accession>A0A4V6A4T3</accession>
<evidence type="ECO:0000313" key="1">
    <source>
        <dbReference type="EMBL" id="TKR88205.1"/>
    </source>
</evidence>
<organism evidence="1 2">
    <name type="scientific">Steinernema carpocapsae</name>
    <name type="common">Entomopathogenic nematode</name>
    <dbReference type="NCBI Taxonomy" id="34508"/>
    <lineage>
        <taxon>Eukaryota</taxon>
        <taxon>Metazoa</taxon>
        <taxon>Ecdysozoa</taxon>
        <taxon>Nematoda</taxon>
        <taxon>Chromadorea</taxon>
        <taxon>Rhabditida</taxon>
        <taxon>Tylenchina</taxon>
        <taxon>Panagrolaimomorpha</taxon>
        <taxon>Strongyloidoidea</taxon>
        <taxon>Steinernematidae</taxon>
        <taxon>Steinernema</taxon>
    </lineage>
</organism>
<reference evidence="1 2" key="1">
    <citation type="journal article" date="2015" name="Genome Biol.">
        <title>Comparative genomics of Steinernema reveals deeply conserved gene regulatory networks.</title>
        <authorList>
            <person name="Dillman A.R."/>
            <person name="Macchietto M."/>
            <person name="Porter C.F."/>
            <person name="Rogers A."/>
            <person name="Williams B."/>
            <person name="Antoshechkin I."/>
            <person name="Lee M.M."/>
            <person name="Goodwin Z."/>
            <person name="Lu X."/>
            <person name="Lewis E.E."/>
            <person name="Goodrich-Blair H."/>
            <person name="Stock S.P."/>
            <person name="Adams B.J."/>
            <person name="Sternberg P.W."/>
            <person name="Mortazavi A."/>
        </authorList>
    </citation>
    <scope>NUCLEOTIDE SEQUENCE [LARGE SCALE GENOMIC DNA]</scope>
    <source>
        <strain evidence="1 2">ALL</strain>
    </source>
</reference>
<reference evidence="1 2" key="2">
    <citation type="journal article" date="2019" name="G3 (Bethesda)">
        <title>Hybrid Assembly of the Genome of the Entomopathogenic Nematode Steinernema carpocapsae Identifies the X-Chromosome.</title>
        <authorList>
            <person name="Serra L."/>
            <person name="Macchietto M."/>
            <person name="Macias-Munoz A."/>
            <person name="McGill C.J."/>
            <person name="Rodriguez I.M."/>
            <person name="Rodriguez B."/>
            <person name="Murad R."/>
            <person name="Mortazavi A."/>
        </authorList>
    </citation>
    <scope>NUCLEOTIDE SEQUENCE [LARGE SCALE GENOMIC DNA]</scope>
    <source>
        <strain evidence="1 2">ALL</strain>
    </source>
</reference>
<keyword evidence="2" id="KW-1185">Reference proteome</keyword>
<sequence length="106" mass="10917">MRSLPAARRPPPATLFPCLAPRSRGGLFAFDAATGAPAAAGCVADADDALTNNSPERCVCLSPPLAPTNERKIAWSSLASLRCSAALISFVKPARLDARHPSGSSS</sequence>
<comment type="caution">
    <text evidence="1">The sequence shown here is derived from an EMBL/GenBank/DDBJ whole genome shotgun (WGS) entry which is preliminary data.</text>
</comment>
<gene>
    <name evidence="1" type="ORF">L596_012486</name>
</gene>